<dbReference type="SUPFAM" id="SSF52540">
    <property type="entry name" value="P-loop containing nucleoside triphosphate hydrolases"/>
    <property type="match status" value="1"/>
</dbReference>
<reference evidence="1" key="1">
    <citation type="submission" date="2021-04" db="EMBL/GenBank/DDBJ databases">
        <authorList>
            <person name="Hartkoorn R.C."/>
            <person name="Beaudoing E."/>
            <person name="Hot D."/>
        </authorList>
    </citation>
    <scope>NUCLEOTIDE SEQUENCE</scope>
    <source>
        <strain evidence="1">NRRL B-16292</strain>
    </source>
</reference>
<dbReference type="SUPFAM" id="SSF48452">
    <property type="entry name" value="TPR-like"/>
    <property type="match status" value="1"/>
</dbReference>
<organism evidence="1 2">
    <name type="scientific">Dactylosporangium fulvum</name>
    <dbReference type="NCBI Taxonomy" id="53359"/>
    <lineage>
        <taxon>Bacteria</taxon>
        <taxon>Bacillati</taxon>
        <taxon>Actinomycetota</taxon>
        <taxon>Actinomycetes</taxon>
        <taxon>Micromonosporales</taxon>
        <taxon>Micromonosporaceae</taxon>
        <taxon>Dactylosporangium</taxon>
    </lineage>
</organism>
<dbReference type="EMBL" id="CP073720">
    <property type="protein sequence ID" value="UWP85059.1"/>
    <property type="molecule type" value="Genomic_DNA"/>
</dbReference>
<dbReference type="Proteomes" id="UP001059617">
    <property type="component" value="Chromosome"/>
</dbReference>
<gene>
    <name evidence="1" type="ORF">Dfulv_12855</name>
</gene>
<dbReference type="RefSeq" id="WP_259863104.1">
    <property type="nucleotide sequence ID" value="NZ_BAAAST010000174.1"/>
</dbReference>
<protein>
    <submittedName>
        <fullName evidence="1">AAA family ATPase</fullName>
    </submittedName>
</protein>
<dbReference type="InterPro" id="IPR027417">
    <property type="entry name" value="P-loop_NTPase"/>
</dbReference>
<keyword evidence="2" id="KW-1185">Reference proteome</keyword>
<proteinExistence type="predicted"/>
<sequence>MFVGHGRVAEVERLVTRFGQVRRESTPALVTYVAPPGWGKTRVIQEFYRRLAESQPEPRYWPASLITEPRTGASTSGDLATGRKAVRHRQLQVPPDTAAPWLWLALPSARLGDNSPAPAVEQLATQLIPHLPQLVGRLARAGHPIRPVCRAIAGVLSPWELRTLAAADPALGAAIAGEGPLAATADLATGVATLLRLLQGPLPPAERTGTVVVLDDAHDLDQSAVNLVADLLSADLPALLIATTWPEHVRTDASGSPFATYLADAATTERAALVHLDLLGTDDLVEFVLHQFPGTDPMVANRLAQRADRNPYALRLLLDTALVRSASRDGRIDLGPAEIDQLNGGLDDLLRQHWTRLSIGVQQTLVTTALLGESVLDDVLVAALGAVRPEGGLSAALATAWIRPTGEPARIFEFIERIRYDVARGAAPNVLTTSARENVLASALRAVRQLLEDDVREARQVLLALHVGLTRAGVETDLPSAGRSAADLAEIARGQHRRLDAISYLEQAVVWLETGDASDRRHAIRLRLELTATVRIEHSRSRSEPHAVAALELADQLPDTDELRIRARLALARALLRRNDRERFDRAYELLREAERRTDVLDEPSRGLIRDLWSFQASAAGHQGRYAEATKRCEELLAHCEQRYGPGHRYTLDAMEDLSYNAMRSDDIDRAVAVRREILRRRTGLISEAGYLPTLPARSNLAAALMRVGTHAALDEAEQLALEAKTAWSRSYGVDGTRTQRTRMILARILQCRGLLLEDEGDRAAAGALFERAHEETGKLYTLRLRREVTTQPIALMRHGISQACLRDEQAIASLTEALRLREVELKQSRDYWEVRECASHLVWAYDRLGLPLEAAATRRIYRLATDG</sequence>
<name>A0ABY5W6G9_9ACTN</name>
<reference evidence="1" key="2">
    <citation type="submission" date="2022-09" db="EMBL/GenBank/DDBJ databases">
        <title>Biosynthetic gene clusters of Dactylosporangioum fulvum.</title>
        <authorList>
            <person name="Caradec T."/>
        </authorList>
    </citation>
    <scope>NUCLEOTIDE SEQUENCE</scope>
    <source>
        <strain evidence="1">NRRL B-16292</strain>
    </source>
</reference>
<dbReference type="InterPro" id="IPR011990">
    <property type="entry name" value="TPR-like_helical_dom_sf"/>
</dbReference>
<evidence type="ECO:0000313" key="1">
    <source>
        <dbReference type="EMBL" id="UWP85059.1"/>
    </source>
</evidence>
<accession>A0ABY5W6G9</accession>
<dbReference type="Gene3D" id="1.25.40.10">
    <property type="entry name" value="Tetratricopeptide repeat domain"/>
    <property type="match status" value="1"/>
</dbReference>
<evidence type="ECO:0000313" key="2">
    <source>
        <dbReference type="Proteomes" id="UP001059617"/>
    </source>
</evidence>